<dbReference type="AlphaFoldDB" id="A0A840QNC9"/>
<feature type="binding site" evidence="13">
    <location>
        <position position="664"/>
    </location>
    <ligand>
        <name>Zn(2+)</name>
        <dbReference type="ChEBI" id="CHEBI:29105"/>
        <label>1</label>
        <note>catalytic</note>
    </ligand>
</feature>
<feature type="binding site" evidence="11 12">
    <location>
        <position position="598"/>
    </location>
    <ligand>
        <name>L-methionine</name>
        <dbReference type="ChEBI" id="CHEBI:57844"/>
    </ligand>
</feature>
<evidence type="ECO:0000256" key="2">
    <source>
        <dbReference type="ARBA" id="ARBA00004681"/>
    </source>
</evidence>
<keyword evidence="18" id="KW-1185">Reference proteome</keyword>
<dbReference type="InterPro" id="IPR013215">
    <property type="entry name" value="Cbl-indep_Met_Synth_N"/>
</dbReference>
<feature type="binding site" evidence="11 12">
    <location>
        <begin position="514"/>
        <end position="515"/>
    </location>
    <ligand>
        <name>5-methyltetrahydropteroyltri-L-glutamate</name>
        <dbReference type="ChEBI" id="CHEBI:58207"/>
    </ligand>
</feature>
<feature type="binding site" evidence="11 12">
    <location>
        <position position="483"/>
    </location>
    <ligand>
        <name>L-methionine</name>
        <dbReference type="ChEBI" id="CHEBI:57844"/>
    </ligand>
</feature>
<dbReference type="InterPro" id="IPR002629">
    <property type="entry name" value="Met_Synth_C/arc"/>
</dbReference>
<dbReference type="Pfam" id="PF08267">
    <property type="entry name" value="Meth_synt_1"/>
    <property type="match status" value="1"/>
</dbReference>
<evidence type="ECO:0000256" key="9">
    <source>
        <dbReference type="ARBA" id="ARBA00022833"/>
    </source>
</evidence>
<keyword evidence="4 11" id="KW-0489">Methyltransferase</keyword>
<feature type="binding site" evidence="13">
    <location>
        <position position="725"/>
    </location>
    <ligand>
        <name>Zn(2+)</name>
        <dbReference type="ChEBI" id="CHEBI:29105"/>
        <label>1</label>
        <note>catalytic</note>
    </ligand>
</feature>
<dbReference type="RefSeq" id="WP_184663298.1">
    <property type="nucleotide sequence ID" value="NZ_JACHHB010000003.1"/>
</dbReference>
<evidence type="ECO:0000256" key="10">
    <source>
        <dbReference type="ARBA" id="ARBA00023167"/>
    </source>
</evidence>
<dbReference type="GO" id="GO:0008270">
    <property type="term" value="F:zinc ion binding"/>
    <property type="evidence" value="ECO:0007669"/>
    <property type="project" value="InterPro"/>
</dbReference>
<dbReference type="CDD" id="cd03312">
    <property type="entry name" value="CIMS_N_terminal_like"/>
    <property type="match status" value="1"/>
</dbReference>
<evidence type="ECO:0000256" key="13">
    <source>
        <dbReference type="PIRSR" id="PIRSR000382-2"/>
    </source>
</evidence>
<feature type="binding site" evidence="11">
    <location>
        <position position="642"/>
    </location>
    <ligand>
        <name>Zn(2+)</name>
        <dbReference type="ChEBI" id="CHEBI:29105"/>
        <note>catalytic</note>
    </ligand>
</feature>
<comment type="catalytic activity">
    <reaction evidence="11">
        <text>5-methyltetrahydropteroyltri-L-glutamate + L-homocysteine = tetrahydropteroyltri-L-glutamate + L-methionine</text>
        <dbReference type="Rhea" id="RHEA:21196"/>
        <dbReference type="ChEBI" id="CHEBI:57844"/>
        <dbReference type="ChEBI" id="CHEBI:58140"/>
        <dbReference type="ChEBI" id="CHEBI:58199"/>
        <dbReference type="ChEBI" id="CHEBI:58207"/>
        <dbReference type="EC" id="2.1.1.14"/>
    </reaction>
</comment>
<dbReference type="Pfam" id="PF01717">
    <property type="entry name" value="Meth_synt_2"/>
    <property type="match status" value="1"/>
</dbReference>
<feature type="binding site" evidence="11">
    <location>
        <position position="483"/>
    </location>
    <ligand>
        <name>L-homocysteine</name>
        <dbReference type="ChEBI" id="CHEBI:58199"/>
    </ligand>
</feature>
<evidence type="ECO:0000256" key="14">
    <source>
        <dbReference type="PIRSR" id="PIRSR000382-3"/>
    </source>
</evidence>
<feature type="binding site" evidence="11">
    <location>
        <position position="725"/>
    </location>
    <ligand>
        <name>Zn(2+)</name>
        <dbReference type="ChEBI" id="CHEBI:29105"/>
        <note>catalytic</note>
    </ligand>
</feature>
<keyword evidence="7 11" id="KW-0479">Metal-binding</keyword>
<evidence type="ECO:0000313" key="18">
    <source>
        <dbReference type="Proteomes" id="UP000551878"/>
    </source>
</evidence>
<comment type="function">
    <text evidence="1 11">Catalyzes the transfer of a methyl group from 5-methyltetrahydrofolate to homocysteine resulting in methionine formation.</text>
</comment>
<dbReference type="PIRSF" id="PIRSF000382">
    <property type="entry name" value="MeTrfase_B12_ind"/>
    <property type="match status" value="1"/>
</dbReference>
<feature type="binding site" evidence="11">
    <location>
        <position position="640"/>
    </location>
    <ligand>
        <name>Zn(2+)</name>
        <dbReference type="ChEBI" id="CHEBI:29105"/>
        <note>catalytic</note>
    </ligand>
</feature>
<dbReference type="GO" id="GO:0003871">
    <property type="term" value="F:5-methyltetrahydropteroyltriglutamate-homocysteine S-methyltransferase activity"/>
    <property type="evidence" value="ECO:0007669"/>
    <property type="project" value="UniProtKB-UniRule"/>
</dbReference>
<dbReference type="NCBIfam" id="NF003556">
    <property type="entry name" value="PRK05222.1"/>
    <property type="match status" value="1"/>
</dbReference>
<reference evidence="17 18" key="1">
    <citation type="submission" date="2020-08" db="EMBL/GenBank/DDBJ databases">
        <title>Genomic Encyclopedia of Type Strains, Phase IV (KMG-IV): sequencing the most valuable type-strain genomes for metagenomic binning, comparative biology and taxonomic classification.</title>
        <authorList>
            <person name="Goeker M."/>
        </authorList>
    </citation>
    <scope>NUCLEOTIDE SEQUENCE [LARGE SCALE GENOMIC DNA]</scope>
    <source>
        <strain evidence="17 18">DSM 24696</strain>
    </source>
</reference>
<feature type="binding site" evidence="11">
    <location>
        <position position="664"/>
    </location>
    <ligand>
        <name>Zn(2+)</name>
        <dbReference type="ChEBI" id="CHEBI:29105"/>
        <note>catalytic</note>
    </ligand>
</feature>
<dbReference type="EC" id="2.1.1.14" evidence="11"/>
<evidence type="ECO:0000313" key="17">
    <source>
        <dbReference type="EMBL" id="MBB5172850.1"/>
    </source>
</evidence>
<feature type="binding site" evidence="12">
    <location>
        <position position="118"/>
    </location>
    <ligand>
        <name>5-methyltetrahydropteroyltri-L-glutamate</name>
        <dbReference type="ChEBI" id="CHEBI:58207"/>
    </ligand>
</feature>
<feature type="binding site" evidence="11 12">
    <location>
        <position position="598"/>
    </location>
    <ligand>
        <name>L-homocysteine</name>
        <dbReference type="ChEBI" id="CHEBI:58199"/>
    </ligand>
</feature>
<comment type="caution">
    <text evidence="17">The sequence shown here is derived from an EMBL/GenBank/DDBJ whole genome shotgun (WGS) entry which is preliminary data.</text>
</comment>
<evidence type="ECO:0000256" key="11">
    <source>
        <dbReference type="HAMAP-Rule" id="MF_00172"/>
    </source>
</evidence>
<dbReference type="NCBIfam" id="TIGR01371">
    <property type="entry name" value="met_syn_B12ind"/>
    <property type="match status" value="1"/>
</dbReference>
<dbReference type="CDD" id="cd03311">
    <property type="entry name" value="CIMS_C_terminal_like"/>
    <property type="match status" value="1"/>
</dbReference>
<evidence type="ECO:0000256" key="8">
    <source>
        <dbReference type="ARBA" id="ARBA00022737"/>
    </source>
</evidence>
<feature type="binding site" evidence="11 12">
    <location>
        <begin position="430"/>
        <end position="432"/>
    </location>
    <ligand>
        <name>L-homocysteine</name>
        <dbReference type="ChEBI" id="CHEBI:58199"/>
    </ligand>
</feature>
<dbReference type="GO" id="GO:0009086">
    <property type="term" value="P:methionine biosynthetic process"/>
    <property type="evidence" value="ECO:0007669"/>
    <property type="project" value="UniProtKB-UniRule"/>
</dbReference>
<dbReference type="GO" id="GO:0032259">
    <property type="term" value="P:methylation"/>
    <property type="evidence" value="ECO:0007669"/>
    <property type="project" value="UniProtKB-KW"/>
</dbReference>
<dbReference type="UniPathway" id="UPA00051">
    <property type="reaction ID" value="UER00082"/>
</dbReference>
<feature type="binding site" evidence="11 12">
    <location>
        <begin position="430"/>
        <end position="432"/>
    </location>
    <ligand>
        <name>L-methionine</name>
        <dbReference type="ChEBI" id="CHEBI:57844"/>
    </ligand>
</feature>
<dbReference type="PANTHER" id="PTHR30519">
    <property type="entry name" value="5-METHYLTETRAHYDROPTEROYLTRIGLUTAMATE--HOMOCYSTEINE METHYLTRANSFERASE"/>
    <property type="match status" value="1"/>
</dbReference>
<proteinExistence type="inferred from homology"/>
<feature type="binding site" evidence="11 12">
    <location>
        <position position="560"/>
    </location>
    <ligand>
        <name>5-methyltetrahydropteroyltri-L-glutamate</name>
        <dbReference type="ChEBI" id="CHEBI:58207"/>
    </ligand>
</feature>
<dbReference type="HAMAP" id="MF_00172">
    <property type="entry name" value="Meth_synth"/>
    <property type="match status" value="1"/>
</dbReference>
<comment type="pathway">
    <text evidence="2 11">Amino-acid biosynthesis; L-methionine biosynthesis via de novo pathway; L-methionine from L-homocysteine (MetE route): step 1/1.</text>
</comment>
<dbReference type="SUPFAM" id="SSF51726">
    <property type="entry name" value="UROD/MetE-like"/>
    <property type="match status" value="2"/>
</dbReference>
<keyword evidence="8 11" id="KW-0677">Repeat</keyword>
<dbReference type="Proteomes" id="UP000551878">
    <property type="component" value="Unassembled WGS sequence"/>
</dbReference>
<organism evidence="17 18">
    <name type="scientific">Texcoconibacillus texcoconensis</name>
    <dbReference type="NCBI Taxonomy" id="1095777"/>
    <lineage>
        <taxon>Bacteria</taxon>
        <taxon>Bacillati</taxon>
        <taxon>Bacillota</taxon>
        <taxon>Bacilli</taxon>
        <taxon>Bacillales</taxon>
        <taxon>Bacillaceae</taxon>
        <taxon>Texcoconibacillus</taxon>
    </lineage>
</organism>
<evidence type="ECO:0000259" key="16">
    <source>
        <dbReference type="Pfam" id="PF08267"/>
    </source>
</evidence>
<comment type="similarity">
    <text evidence="3 11">Belongs to the vitamin-B12 independent methionine synthase family.</text>
</comment>
<comment type="cofactor">
    <cofactor evidence="11">
        <name>Zn(2+)</name>
        <dbReference type="ChEBI" id="CHEBI:29105"/>
    </cofactor>
    <text evidence="11">Binds 1 zinc ion per subunit.</text>
</comment>
<dbReference type="EMBL" id="JACHHB010000003">
    <property type="protein sequence ID" value="MBB5172850.1"/>
    <property type="molecule type" value="Genomic_DNA"/>
</dbReference>
<evidence type="ECO:0000256" key="6">
    <source>
        <dbReference type="ARBA" id="ARBA00022679"/>
    </source>
</evidence>
<dbReference type="InterPro" id="IPR038071">
    <property type="entry name" value="UROD/MetE-like_sf"/>
</dbReference>
<keyword evidence="10 11" id="KW-0486">Methionine biosynthesis</keyword>
<feature type="binding site" evidence="11">
    <location>
        <begin position="17"/>
        <end position="20"/>
    </location>
    <ligand>
        <name>5-methyltetrahydropteroyltri-L-glutamate</name>
        <dbReference type="ChEBI" id="CHEBI:58207"/>
    </ligand>
</feature>
<feature type="binding site" evidence="11">
    <location>
        <position position="604"/>
    </location>
    <ligand>
        <name>5-methyltetrahydropteroyltri-L-glutamate</name>
        <dbReference type="ChEBI" id="CHEBI:58207"/>
    </ligand>
</feature>
<protein>
    <recommendedName>
        <fullName evidence="11">5-methyltetrahydropteroyltriglutamate--homocysteine methyltransferase</fullName>
        <ecNumber evidence="11">2.1.1.14</ecNumber>
    </recommendedName>
    <alternativeName>
        <fullName evidence="11">Cobalamin-independent methionine synthase</fullName>
    </alternativeName>
    <alternativeName>
        <fullName evidence="11">Methionine synthase, vitamin-B12 independent isozyme</fullName>
    </alternativeName>
</protein>
<evidence type="ECO:0000256" key="7">
    <source>
        <dbReference type="ARBA" id="ARBA00022723"/>
    </source>
</evidence>
<evidence type="ECO:0000256" key="1">
    <source>
        <dbReference type="ARBA" id="ARBA00002777"/>
    </source>
</evidence>
<feature type="domain" description="Cobalamin-independent methionine synthase MetE N-terminal" evidence="16">
    <location>
        <begin position="5"/>
        <end position="314"/>
    </location>
</feature>
<evidence type="ECO:0000259" key="15">
    <source>
        <dbReference type="Pfam" id="PF01717"/>
    </source>
</evidence>
<name>A0A840QNC9_9BACI</name>
<evidence type="ECO:0000256" key="4">
    <source>
        <dbReference type="ARBA" id="ARBA00022603"/>
    </source>
</evidence>
<feature type="active site" description="Proton donor" evidence="11 14">
    <location>
        <position position="693"/>
    </location>
</feature>
<keyword evidence="6 11" id="KW-0808">Transferase</keyword>
<evidence type="ECO:0000256" key="12">
    <source>
        <dbReference type="PIRSR" id="PIRSR000382-1"/>
    </source>
</evidence>
<accession>A0A840QNC9</accession>
<sequence>MPIKTSIQGFPRIGENREWKRLLEFYWKNEIDGCTFEKEMKDIRLNLLQKQQNAGVGLIPTGDFTYYDHVLDTAYMFNLIPSRFQNEPFASGRDLYFALARGTKHAEACEMTKWFNTNYHYIVPEIEDTWIPKVLYNKPLADYLEAKQELGIQGKPVLIGPYSFLSLAKGYDDEQFERYLDILISLYAKVIAELTEAGASYIQIDEPWLVHSISDKDFQLVQAAYNKLTNLVPDAKLLLQTYFESVSHYEKIIQLPVAGIGLDFVYDKGKHLSYIEQFGFPKDKVLALGIIDGRNIWKTDLDKTWELIRSIQTKLSDHTIWFQTSCSLLHVPMSLSYETTLPKSLKEGLAFAEEKIEELNLLKDHLTSNTHTSQQWESHQSSLHSFKKAYQSTDESVFPNYKAMRSQSFSERNALQKEKFQLPLLPTTTIGSFPQTLDMRRARTAFRKGEQTQEKYDQLVKDKIKHWIDVQEELDLDVFVHGEFERNDMVEFFGEKLNGFAVTINGWVQSYGSRCVKPPIIYSDVAFDEPMTVKETAYAQSLTQKPVKGMLTGPVTILNWSFERTDLPKHVVANQIAHSLTKEIEELEQSEVEMIQVDEPALREGLPLKKEDHTAYLDWAVNAFRLTTEKVKPTTQVHTHMCYSEFHDIIDSINAMDADVISIETSSSHGELIKIFEKHVYDKGIGLGVYDIHSPRIPTVEEMVDIIHESLDTLPSSLFWVNPDCGLKTRTEEETVSALTNMVKAARIARNNLTSPLIK</sequence>
<feature type="binding site" evidence="13">
    <location>
        <position position="640"/>
    </location>
    <ligand>
        <name>Zn(2+)</name>
        <dbReference type="ChEBI" id="CHEBI:29105"/>
        <label>1</label>
        <note>catalytic</note>
    </ligand>
</feature>
<comment type="cofactor">
    <cofactor evidence="13">
        <name>Zn(2+)</name>
        <dbReference type="ChEBI" id="CHEBI:29105"/>
    </cofactor>
    <text evidence="13">Binds 2 Zn(2+) ions per subunit.</text>
</comment>
<dbReference type="InterPro" id="IPR006276">
    <property type="entry name" value="Cobalamin-indep_Met_synthase"/>
</dbReference>
<gene>
    <name evidence="11" type="primary">metE</name>
    <name evidence="17" type="ORF">HNQ41_000994</name>
</gene>
<feature type="binding site" evidence="11">
    <location>
        <position position="113"/>
    </location>
    <ligand>
        <name>5-methyltetrahydropteroyltri-L-glutamate</name>
        <dbReference type="ChEBI" id="CHEBI:58207"/>
    </ligand>
</feature>
<dbReference type="Gene3D" id="3.20.20.210">
    <property type="match status" value="2"/>
</dbReference>
<feature type="binding site" evidence="12">
    <location>
        <position position="20"/>
    </location>
    <ligand>
        <name>5-methyltetrahydropteroyltri-L-glutamate</name>
        <dbReference type="ChEBI" id="CHEBI:58207"/>
    </ligand>
</feature>
<evidence type="ECO:0000256" key="3">
    <source>
        <dbReference type="ARBA" id="ARBA00009553"/>
    </source>
</evidence>
<keyword evidence="9 11" id="KW-0862">Zinc</keyword>
<feature type="binding site" evidence="13">
    <location>
        <position position="642"/>
    </location>
    <ligand>
        <name>Zn(2+)</name>
        <dbReference type="ChEBI" id="CHEBI:29105"/>
        <label>1</label>
        <note>catalytic</note>
    </ligand>
</feature>
<evidence type="ECO:0000256" key="5">
    <source>
        <dbReference type="ARBA" id="ARBA00022605"/>
    </source>
</evidence>
<feature type="domain" description="Cobalamin-independent methionine synthase MetE C-terminal/archaeal" evidence="15">
    <location>
        <begin position="425"/>
        <end position="747"/>
    </location>
</feature>
<keyword evidence="5 11" id="KW-0028">Amino-acid biosynthesis</keyword>